<comment type="caution">
    <text evidence="5">The sequence shown here is derived from an EMBL/GenBank/DDBJ whole genome shotgun (WGS) entry which is preliminary data.</text>
</comment>
<keyword evidence="1" id="KW-0805">Transcription regulation</keyword>
<evidence type="ECO:0000313" key="5">
    <source>
        <dbReference type="EMBL" id="MDQ0371765.1"/>
    </source>
</evidence>
<accession>A0ABU0E929</accession>
<dbReference type="InterPro" id="IPR000551">
    <property type="entry name" value="MerR-type_HTH_dom"/>
</dbReference>
<dbReference type="PANTHER" id="PTHR30204">
    <property type="entry name" value="REDOX-CYCLING DRUG-SENSING TRANSCRIPTIONAL ACTIVATOR SOXR"/>
    <property type="match status" value="1"/>
</dbReference>
<dbReference type="SMART" id="SM00422">
    <property type="entry name" value="HTH_MERR"/>
    <property type="match status" value="1"/>
</dbReference>
<keyword evidence="3" id="KW-0804">Transcription</keyword>
<evidence type="ECO:0000256" key="3">
    <source>
        <dbReference type="ARBA" id="ARBA00023163"/>
    </source>
</evidence>
<dbReference type="RefSeq" id="WP_307488803.1">
    <property type="nucleotide sequence ID" value="NZ_JAUSVB010000001.1"/>
</dbReference>
<dbReference type="InterPro" id="IPR047057">
    <property type="entry name" value="MerR_fam"/>
</dbReference>
<evidence type="ECO:0000313" key="6">
    <source>
        <dbReference type="Proteomes" id="UP001239626"/>
    </source>
</evidence>
<dbReference type="SUPFAM" id="SSF46955">
    <property type="entry name" value="Putative DNA-binding domain"/>
    <property type="match status" value="1"/>
</dbReference>
<reference evidence="5 6" key="1">
    <citation type="submission" date="2023-07" db="EMBL/GenBank/DDBJ databases">
        <title>Sorghum-associated microbial communities from plants grown in Nebraska, USA.</title>
        <authorList>
            <person name="Schachtman D."/>
        </authorList>
    </citation>
    <scope>NUCLEOTIDE SEQUENCE [LARGE SCALE GENOMIC DNA]</scope>
    <source>
        <strain evidence="5 6">BE332</strain>
    </source>
</reference>
<evidence type="ECO:0000256" key="2">
    <source>
        <dbReference type="ARBA" id="ARBA00023125"/>
    </source>
</evidence>
<proteinExistence type="predicted"/>
<evidence type="ECO:0000256" key="1">
    <source>
        <dbReference type="ARBA" id="ARBA00023015"/>
    </source>
</evidence>
<organism evidence="5 6">
    <name type="scientific">Cellulomonas humilata</name>
    <dbReference type="NCBI Taxonomy" id="144055"/>
    <lineage>
        <taxon>Bacteria</taxon>
        <taxon>Bacillati</taxon>
        <taxon>Actinomycetota</taxon>
        <taxon>Actinomycetes</taxon>
        <taxon>Micrococcales</taxon>
        <taxon>Cellulomonadaceae</taxon>
        <taxon>Cellulomonas</taxon>
    </lineage>
</organism>
<name>A0ABU0E929_9CELL</name>
<protein>
    <submittedName>
        <fullName evidence="5">DNA-binding transcriptional MerR regulator</fullName>
    </submittedName>
</protein>
<dbReference type="PROSITE" id="PS50937">
    <property type="entry name" value="HTH_MERR_2"/>
    <property type="match status" value="1"/>
</dbReference>
<dbReference type="PRINTS" id="PR00040">
    <property type="entry name" value="HTHMERR"/>
</dbReference>
<keyword evidence="2 5" id="KW-0238">DNA-binding</keyword>
<dbReference type="Pfam" id="PF13411">
    <property type="entry name" value="MerR_1"/>
    <property type="match status" value="1"/>
</dbReference>
<dbReference type="EMBL" id="JAUSVB010000001">
    <property type="protein sequence ID" value="MDQ0371765.1"/>
    <property type="molecule type" value="Genomic_DNA"/>
</dbReference>
<dbReference type="GO" id="GO:0003677">
    <property type="term" value="F:DNA binding"/>
    <property type="evidence" value="ECO:0007669"/>
    <property type="project" value="UniProtKB-KW"/>
</dbReference>
<sequence length="254" mass="27002">MTYRIAEAANVVGVPRTTLRYYEDIGLMPAPGRRPNGYRVYDESDLARLRFITAAKNLGIPLADVKALAAAYDVEDCTSVAHQVVEMVAVRLAETQTRIGELVALAAQLQDVSGRLAAAPTAGACGADCPCTTVTIEPTSPRRTFVPLTLTPLTADNEAIACTLRPDAVPDQVSDWQELVARAVDRRTIDGGVSLVFPAEGDLAAQIARLAAAEQDCCTFFTFTVRLTPGQIRLDVQAPADAAEIVAAMFGAPV</sequence>
<gene>
    <name evidence="5" type="ORF">J2X26_000062</name>
</gene>
<feature type="domain" description="HTH merR-type" evidence="4">
    <location>
        <begin position="2"/>
        <end position="71"/>
    </location>
</feature>
<dbReference type="InterPro" id="IPR009061">
    <property type="entry name" value="DNA-bd_dom_put_sf"/>
</dbReference>
<dbReference type="PANTHER" id="PTHR30204:SF94">
    <property type="entry name" value="HEAVY METAL-DEPENDENT TRANSCRIPTIONAL REGULATOR HI_0293-RELATED"/>
    <property type="match status" value="1"/>
</dbReference>
<dbReference type="Proteomes" id="UP001239626">
    <property type="component" value="Unassembled WGS sequence"/>
</dbReference>
<dbReference type="Gene3D" id="1.10.1660.10">
    <property type="match status" value="1"/>
</dbReference>
<keyword evidence="6" id="KW-1185">Reference proteome</keyword>
<evidence type="ECO:0000259" key="4">
    <source>
        <dbReference type="PROSITE" id="PS50937"/>
    </source>
</evidence>